<dbReference type="Proteomes" id="UP000265520">
    <property type="component" value="Unassembled WGS sequence"/>
</dbReference>
<dbReference type="AlphaFoldDB" id="A0A392TNU2"/>
<keyword evidence="1" id="KW-0472">Membrane</keyword>
<organism evidence="2 3">
    <name type="scientific">Trifolium medium</name>
    <dbReference type="NCBI Taxonomy" id="97028"/>
    <lineage>
        <taxon>Eukaryota</taxon>
        <taxon>Viridiplantae</taxon>
        <taxon>Streptophyta</taxon>
        <taxon>Embryophyta</taxon>
        <taxon>Tracheophyta</taxon>
        <taxon>Spermatophyta</taxon>
        <taxon>Magnoliopsida</taxon>
        <taxon>eudicotyledons</taxon>
        <taxon>Gunneridae</taxon>
        <taxon>Pentapetalae</taxon>
        <taxon>rosids</taxon>
        <taxon>fabids</taxon>
        <taxon>Fabales</taxon>
        <taxon>Fabaceae</taxon>
        <taxon>Papilionoideae</taxon>
        <taxon>50 kb inversion clade</taxon>
        <taxon>NPAAA clade</taxon>
        <taxon>Hologalegina</taxon>
        <taxon>IRL clade</taxon>
        <taxon>Trifolieae</taxon>
        <taxon>Trifolium</taxon>
    </lineage>
</organism>
<evidence type="ECO:0000313" key="3">
    <source>
        <dbReference type="Proteomes" id="UP000265520"/>
    </source>
</evidence>
<protein>
    <submittedName>
        <fullName evidence="2">Uncharacterized protein</fullName>
    </submittedName>
</protein>
<name>A0A392TNU2_9FABA</name>
<keyword evidence="3" id="KW-1185">Reference proteome</keyword>
<dbReference type="EMBL" id="LXQA010625818">
    <property type="protein sequence ID" value="MCI62813.1"/>
    <property type="molecule type" value="Genomic_DNA"/>
</dbReference>
<feature type="transmembrane region" description="Helical" evidence="1">
    <location>
        <begin position="32"/>
        <end position="55"/>
    </location>
</feature>
<evidence type="ECO:0000313" key="2">
    <source>
        <dbReference type="EMBL" id="MCI62813.1"/>
    </source>
</evidence>
<feature type="non-terminal residue" evidence="2">
    <location>
        <position position="1"/>
    </location>
</feature>
<proteinExistence type="predicted"/>
<comment type="caution">
    <text evidence="2">The sequence shown here is derived from an EMBL/GenBank/DDBJ whole genome shotgun (WGS) entry which is preliminary data.</text>
</comment>
<reference evidence="2 3" key="1">
    <citation type="journal article" date="2018" name="Front. Plant Sci.">
        <title>Red Clover (Trifolium pratense) and Zigzag Clover (T. medium) - A Picture of Genomic Similarities and Differences.</title>
        <authorList>
            <person name="Dluhosova J."/>
            <person name="Istvanek J."/>
            <person name="Nedelnik J."/>
            <person name="Repkova J."/>
        </authorList>
    </citation>
    <scope>NUCLEOTIDE SEQUENCE [LARGE SCALE GENOMIC DNA]</scope>
    <source>
        <strain evidence="3">cv. 10/8</strain>
        <tissue evidence="2">Leaf</tissue>
    </source>
</reference>
<keyword evidence="1" id="KW-1133">Transmembrane helix</keyword>
<keyword evidence="1" id="KW-0812">Transmembrane</keyword>
<evidence type="ECO:0000256" key="1">
    <source>
        <dbReference type="SAM" id="Phobius"/>
    </source>
</evidence>
<sequence>GEVPFPEDPRGSTPRDMSYRGHDKLFPRRWDILWPGMAYCASHLPLFVLNIRLGFREELG</sequence>
<accession>A0A392TNU2</accession>